<dbReference type="PANTHER" id="PTHR43802:SF1">
    <property type="entry name" value="IP11341P-RELATED"/>
    <property type="match status" value="1"/>
</dbReference>
<dbReference type="Pfam" id="PF00378">
    <property type="entry name" value="ECH_1"/>
    <property type="match status" value="1"/>
</dbReference>
<proteinExistence type="inferred from homology"/>
<reference evidence="2" key="1">
    <citation type="submission" date="2021-01" db="EMBL/GenBank/DDBJ databases">
        <authorList>
            <person name="Corre E."/>
            <person name="Pelletier E."/>
            <person name="Niang G."/>
            <person name="Scheremetjew M."/>
            <person name="Finn R."/>
            <person name="Kale V."/>
            <person name="Holt S."/>
            <person name="Cochrane G."/>
            <person name="Meng A."/>
            <person name="Brown T."/>
            <person name="Cohen L."/>
        </authorList>
    </citation>
    <scope>NUCLEOTIDE SEQUENCE</scope>
    <source>
        <strain evidence="2">MM31A-1</strain>
    </source>
</reference>
<name>A0A7S3QJU4_9STRA</name>
<dbReference type="SUPFAM" id="SSF52096">
    <property type="entry name" value="ClpP/crotonase"/>
    <property type="match status" value="1"/>
</dbReference>
<comment type="similarity">
    <text evidence="1">Belongs to the enoyl-CoA hydratase/isomerase family.</text>
</comment>
<gene>
    <name evidence="2" type="ORF">CDEB00056_LOCUS24038</name>
</gene>
<dbReference type="Gene3D" id="3.90.226.10">
    <property type="entry name" value="2-enoyl-CoA Hydratase, Chain A, domain 1"/>
    <property type="match status" value="1"/>
</dbReference>
<sequence>MSSQVVETSTITLENSDKKAIVVAINRPNHLNCFNTEVAYTLARVFSQIADSNEDELAAVIFTGRGKSFCAGADLSNPPDPLEQSSDLPECLANNPVYQMSRIKVPLIGAIHGHVITGGFELALACDILVGDATTKFRDTHVKFGLAPCWGLSQKLQQRVGPGRAKLISYSARPIGAKLAYEWGLIDEIVSAEAGDESSLDRAITIADDIGGQDLKMVTRYKKALTEGGEMELGRGLQRERQLGIAHYLEAIGDGATFLNAKNFISDEERPRMQSKL</sequence>
<dbReference type="CDD" id="cd06558">
    <property type="entry name" value="crotonase-like"/>
    <property type="match status" value="1"/>
</dbReference>
<evidence type="ECO:0000313" key="2">
    <source>
        <dbReference type="EMBL" id="CAE0479184.1"/>
    </source>
</evidence>
<organism evidence="2">
    <name type="scientific">Chaetoceros debilis</name>
    <dbReference type="NCBI Taxonomy" id="122233"/>
    <lineage>
        <taxon>Eukaryota</taxon>
        <taxon>Sar</taxon>
        <taxon>Stramenopiles</taxon>
        <taxon>Ochrophyta</taxon>
        <taxon>Bacillariophyta</taxon>
        <taxon>Coscinodiscophyceae</taxon>
        <taxon>Chaetocerotophycidae</taxon>
        <taxon>Chaetocerotales</taxon>
        <taxon>Chaetocerotaceae</taxon>
        <taxon>Chaetoceros</taxon>
    </lineage>
</organism>
<dbReference type="PANTHER" id="PTHR43802">
    <property type="entry name" value="ENOYL-COA HYDRATASE"/>
    <property type="match status" value="1"/>
</dbReference>
<dbReference type="InterPro" id="IPR029045">
    <property type="entry name" value="ClpP/crotonase-like_dom_sf"/>
</dbReference>
<dbReference type="EMBL" id="HBIO01031349">
    <property type="protein sequence ID" value="CAE0479184.1"/>
    <property type="molecule type" value="Transcribed_RNA"/>
</dbReference>
<evidence type="ECO:0000256" key="1">
    <source>
        <dbReference type="ARBA" id="ARBA00005254"/>
    </source>
</evidence>
<dbReference type="InterPro" id="IPR001753">
    <property type="entry name" value="Enoyl-CoA_hydra/iso"/>
</dbReference>
<protein>
    <recommendedName>
        <fullName evidence="3">Enoyl-CoA hydratase</fullName>
    </recommendedName>
</protein>
<dbReference type="AlphaFoldDB" id="A0A7S3QJU4"/>
<evidence type="ECO:0008006" key="3">
    <source>
        <dbReference type="Google" id="ProtNLM"/>
    </source>
</evidence>
<accession>A0A7S3QJU4</accession>